<dbReference type="Pfam" id="PF03819">
    <property type="entry name" value="MazG"/>
    <property type="match status" value="1"/>
</dbReference>
<sequence>MKYNKLVRDRIPEIIKKRGGKLKFHVASSNYEFWNKLKEKLEEECGELLEAIEEYVATEDNEEKLIEETADFLEVLDAVLRYRGERGGPLIKSQIPRVMLVKRKKAQKRGQFKKRIILEES</sequence>
<dbReference type="CDD" id="cd11532">
    <property type="entry name" value="NTP-PPase_COG4997"/>
    <property type="match status" value="1"/>
</dbReference>
<comment type="caution">
    <text evidence="3">The sequence shown here is derived from an EMBL/GenBank/DDBJ whole genome shotgun (WGS) entry which is preliminary data.</text>
</comment>
<accession>A0A1F8F5S4</accession>
<dbReference type="SUPFAM" id="SSF101386">
    <property type="entry name" value="all-alpha NTP pyrophosphatases"/>
    <property type="match status" value="1"/>
</dbReference>
<dbReference type="AlphaFoldDB" id="A0A1F8F5S4"/>
<keyword evidence="1" id="KW-0175">Coiled coil</keyword>
<dbReference type="InterPro" id="IPR004518">
    <property type="entry name" value="MazG-like_dom"/>
</dbReference>
<dbReference type="InterPro" id="IPR038735">
    <property type="entry name" value="MSMEG_1276-like_NTP-PPase_dom"/>
</dbReference>
<feature type="domain" description="NTP pyrophosphohydrolase MazG-like" evidence="2">
    <location>
        <begin position="36"/>
        <end position="76"/>
    </location>
</feature>
<reference evidence="3 4" key="1">
    <citation type="journal article" date="2016" name="Nat. Commun.">
        <title>Thousands of microbial genomes shed light on interconnected biogeochemical processes in an aquifer system.</title>
        <authorList>
            <person name="Anantharaman K."/>
            <person name="Brown C.T."/>
            <person name="Hug L.A."/>
            <person name="Sharon I."/>
            <person name="Castelle C.J."/>
            <person name="Probst A.J."/>
            <person name="Thomas B.C."/>
            <person name="Singh A."/>
            <person name="Wilkins M.J."/>
            <person name="Karaoz U."/>
            <person name="Brodie E.L."/>
            <person name="Williams K.H."/>
            <person name="Hubbard S.S."/>
            <person name="Banfield J.F."/>
        </authorList>
    </citation>
    <scope>NUCLEOTIDE SEQUENCE [LARGE SCALE GENOMIC DNA]</scope>
</reference>
<evidence type="ECO:0000313" key="4">
    <source>
        <dbReference type="Proteomes" id="UP000176834"/>
    </source>
</evidence>
<organism evidence="3 4">
    <name type="scientific">Candidatus Yanofskybacteria bacterium RIFCSPHIGHO2_02_FULL_38_22b</name>
    <dbReference type="NCBI Taxonomy" id="1802673"/>
    <lineage>
        <taxon>Bacteria</taxon>
        <taxon>Candidatus Yanofskyibacteriota</taxon>
    </lineage>
</organism>
<evidence type="ECO:0000313" key="3">
    <source>
        <dbReference type="EMBL" id="OGN07606.1"/>
    </source>
</evidence>
<proteinExistence type="predicted"/>
<protein>
    <recommendedName>
        <fullName evidence="2">NTP pyrophosphohydrolase MazG-like domain-containing protein</fullName>
    </recommendedName>
</protein>
<dbReference type="EMBL" id="MGJN01000004">
    <property type="protein sequence ID" value="OGN07606.1"/>
    <property type="molecule type" value="Genomic_DNA"/>
</dbReference>
<name>A0A1F8F5S4_9BACT</name>
<gene>
    <name evidence="3" type="ORF">A3B86_00740</name>
</gene>
<feature type="coiled-coil region" evidence="1">
    <location>
        <begin position="31"/>
        <end position="68"/>
    </location>
</feature>
<dbReference type="Gene3D" id="1.10.287.1080">
    <property type="entry name" value="MazG-like"/>
    <property type="match status" value="1"/>
</dbReference>
<dbReference type="Proteomes" id="UP000176834">
    <property type="component" value="Unassembled WGS sequence"/>
</dbReference>
<evidence type="ECO:0000259" key="2">
    <source>
        <dbReference type="Pfam" id="PF03819"/>
    </source>
</evidence>
<evidence type="ECO:0000256" key="1">
    <source>
        <dbReference type="SAM" id="Coils"/>
    </source>
</evidence>